<dbReference type="PANTHER" id="PTHR32309">
    <property type="entry name" value="TYROSINE-PROTEIN KINASE"/>
    <property type="match status" value="1"/>
</dbReference>
<gene>
    <name evidence="3" type="ORF">NYR54_17510</name>
</gene>
<keyword evidence="1" id="KW-0175">Coiled coil</keyword>
<evidence type="ECO:0000313" key="4">
    <source>
        <dbReference type="Proteomes" id="UP001149009"/>
    </source>
</evidence>
<keyword evidence="2" id="KW-1133">Transmembrane helix</keyword>
<feature type="transmembrane region" description="Helical" evidence="2">
    <location>
        <begin position="28"/>
        <end position="48"/>
    </location>
</feature>
<evidence type="ECO:0000256" key="2">
    <source>
        <dbReference type="SAM" id="Phobius"/>
    </source>
</evidence>
<name>A0A9X3B7W6_9HYPH</name>
<comment type="caution">
    <text evidence="3">The sequence shown here is derived from an EMBL/GenBank/DDBJ whole genome shotgun (WGS) entry which is preliminary data.</text>
</comment>
<dbReference type="Proteomes" id="UP001149009">
    <property type="component" value="Unassembled WGS sequence"/>
</dbReference>
<proteinExistence type="predicted"/>
<organism evidence="3 4">
    <name type="scientific">Chelativorans petroleitrophicus</name>
    <dbReference type="NCBI Taxonomy" id="2975484"/>
    <lineage>
        <taxon>Bacteria</taxon>
        <taxon>Pseudomonadati</taxon>
        <taxon>Pseudomonadota</taxon>
        <taxon>Alphaproteobacteria</taxon>
        <taxon>Hyphomicrobiales</taxon>
        <taxon>Phyllobacteriaceae</taxon>
        <taxon>Chelativorans</taxon>
    </lineage>
</organism>
<evidence type="ECO:0008006" key="5">
    <source>
        <dbReference type="Google" id="ProtNLM"/>
    </source>
</evidence>
<evidence type="ECO:0000256" key="1">
    <source>
        <dbReference type="SAM" id="Coils"/>
    </source>
</evidence>
<accession>A0A9X3B7W6</accession>
<feature type="transmembrane region" description="Helical" evidence="2">
    <location>
        <begin position="244"/>
        <end position="264"/>
    </location>
</feature>
<dbReference type="EMBL" id="JAODNV010000024">
    <property type="protein sequence ID" value="MCT8992062.1"/>
    <property type="molecule type" value="Genomic_DNA"/>
</dbReference>
<sequence>MNVITDTIEAPEDEISLLDIAVAIAESWRILVFGPIVVGLCVFGFLFFTQQDRYASSALLQITQGEAALLESASVVDPALEAADWVSRYGDVAEARREFLEKSLKTEKVGETEYLRVTVEDRSPESARAMLTALISELIRNSVPRDEARRALEQKLETLERSAESMRESLERLDSLYDRAVSGDTGAVPFLGEAGQSYATLISSITSTEQEILATRMALEGSVTTSDIIQAPTLEEQPLPQKKLLSAVLAAFATGVVLLLFAFVRAGFANAAQDARSAGKVERIKRAFRLKRVSDRPGRL</sequence>
<evidence type="ECO:0000313" key="3">
    <source>
        <dbReference type="EMBL" id="MCT8992062.1"/>
    </source>
</evidence>
<dbReference type="PANTHER" id="PTHR32309:SF31">
    <property type="entry name" value="CAPSULAR EXOPOLYSACCHARIDE FAMILY"/>
    <property type="match status" value="1"/>
</dbReference>
<keyword evidence="2" id="KW-0472">Membrane</keyword>
<reference evidence="3" key="1">
    <citation type="submission" date="2022-08" db="EMBL/GenBank/DDBJ databases">
        <title>Chelativorans sichuanense sp. nov., a paraffin oil-degrading bacterium isolated from a mixture of oil-based drill cuttings and paddy soil.</title>
        <authorList>
            <person name="Yu J."/>
            <person name="Liu H."/>
            <person name="Chen Q."/>
        </authorList>
    </citation>
    <scope>NUCLEOTIDE SEQUENCE</scope>
    <source>
        <strain evidence="3">SCAU 2101</strain>
    </source>
</reference>
<feature type="coiled-coil region" evidence="1">
    <location>
        <begin position="145"/>
        <end position="176"/>
    </location>
</feature>
<protein>
    <recommendedName>
        <fullName evidence="5">Lipopolysaccharide biosynthesis protein</fullName>
    </recommendedName>
</protein>
<dbReference type="AlphaFoldDB" id="A0A9X3B7W6"/>
<keyword evidence="2" id="KW-0812">Transmembrane</keyword>
<keyword evidence="4" id="KW-1185">Reference proteome</keyword>
<dbReference type="InterPro" id="IPR050445">
    <property type="entry name" value="Bact_polysacc_biosynth/exp"/>
</dbReference>
<dbReference type="RefSeq" id="WP_261517015.1">
    <property type="nucleotide sequence ID" value="NZ_JAODNV010000024.1"/>
</dbReference>